<organism evidence="1 2">
    <name type="scientific">Crenichthys baileyi</name>
    <name type="common">White River springfish</name>
    <dbReference type="NCBI Taxonomy" id="28760"/>
    <lineage>
        <taxon>Eukaryota</taxon>
        <taxon>Metazoa</taxon>
        <taxon>Chordata</taxon>
        <taxon>Craniata</taxon>
        <taxon>Vertebrata</taxon>
        <taxon>Euteleostomi</taxon>
        <taxon>Actinopterygii</taxon>
        <taxon>Neopterygii</taxon>
        <taxon>Teleostei</taxon>
        <taxon>Neoteleostei</taxon>
        <taxon>Acanthomorphata</taxon>
        <taxon>Ovalentaria</taxon>
        <taxon>Atherinomorphae</taxon>
        <taxon>Cyprinodontiformes</taxon>
        <taxon>Goodeidae</taxon>
        <taxon>Crenichthys</taxon>
    </lineage>
</organism>
<dbReference type="EMBL" id="JAHHUM010000901">
    <property type="protein sequence ID" value="KAK5616182.1"/>
    <property type="molecule type" value="Genomic_DNA"/>
</dbReference>
<evidence type="ECO:0000313" key="2">
    <source>
        <dbReference type="Proteomes" id="UP001311232"/>
    </source>
</evidence>
<dbReference type="Proteomes" id="UP001311232">
    <property type="component" value="Unassembled WGS sequence"/>
</dbReference>
<dbReference type="AlphaFoldDB" id="A0AAV9S4C5"/>
<keyword evidence="2" id="KW-1185">Reference proteome</keyword>
<reference evidence="1 2" key="1">
    <citation type="submission" date="2021-06" db="EMBL/GenBank/DDBJ databases">
        <authorList>
            <person name="Palmer J.M."/>
        </authorList>
    </citation>
    <scope>NUCLEOTIDE SEQUENCE [LARGE SCALE GENOMIC DNA]</scope>
    <source>
        <strain evidence="1 2">MEX-2019</strain>
        <tissue evidence="1">Muscle</tissue>
    </source>
</reference>
<comment type="caution">
    <text evidence="1">The sequence shown here is derived from an EMBL/GenBank/DDBJ whole genome shotgun (WGS) entry which is preliminary data.</text>
</comment>
<sequence length="122" mass="14187">MVLMRDGKRDLSSMFHWLDIRSNTFNEDKLDRKKVKELQGTHASQRCKQAFEHAAGDHNGSAAADRGELYWPVDGQGRQRAQVLRSRTQRVPRKRDDSDRRTFGFQIFPNTLVNSNRPDLFV</sequence>
<accession>A0AAV9S4C5</accession>
<name>A0AAV9S4C5_9TELE</name>
<gene>
    <name evidence="1" type="ORF">CRENBAI_016255</name>
</gene>
<proteinExistence type="predicted"/>
<protein>
    <submittedName>
        <fullName evidence="1">Uncharacterized protein</fullName>
    </submittedName>
</protein>
<evidence type="ECO:0000313" key="1">
    <source>
        <dbReference type="EMBL" id="KAK5616182.1"/>
    </source>
</evidence>